<proteinExistence type="predicted"/>
<gene>
    <name evidence="2" type="ORF">H257_05628</name>
</gene>
<feature type="region of interest" description="Disordered" evidence="1">
    <location>
        <begin position="1"/>
        <end position="25"/>
    </location>
</feature>
<dbReference type="RefSeq" id="XP_009828861.1">
    <property type="nucleotide sequence ID" value="XM_009830559.1"/>
</dbReference>
<dbReference type="VEuPathDB" id="FungiDB:H257_05628"/>
<dbReference type="PANTHER" id="PTHR47169">
    <property type="entry name" value="OS01G0541250 PROTEIN"/>
    <property type="match status" value="1"/>
</dbReference>
<evidence type="ECO:0000256" key="1">
    <source>
        <dbReference type="SAM" id="MobiDB-lite"/>
    </source>
</evidence>
<dbReference type="GO" id="GO:0003676">
    <property type="term" value="F:nucleic acid binding"/>
    <property type="evidence" value="ECO:0007669"/>
    <property type="project" value="InterPro"/>
</dbReference>
<organism evidence="2">
    <name type="scientific">Aphanomyces astaci</name>
    <name type="common">Crayfish plague agent</name>
    <dbReference type="NCBI Taxonomy" id="112090"/>
    <lineage>
        <taxon>Eukaryota</taxon>
        <taxon>Sar</taxon>
        <taxon>Stramenopiles</taxon>
        <taxon>Oomycota</taxon>
        <taxon>Saprolegniomycetes</taxon>
        <taxon>Saprolegniales</taxon>
        <taxon>Verrucalvaceae</taxon>
        <taxon>Aphanomyces</taxon>
    </lineage>
</organism>
<dbReference type="EMBL" id="KI913123">
    <property type="protein sequence ID" value="ETV82124.1"/>
    <property type="molecule type" value="Genomic_DNA"/>
</dbReference>
<evidence type="ECO:0000313" key="2">
    <source>
        <dbReference type="EMBL" id="ETV82124.1"/>
    </source>
</evidence>
<sequence>MDVADTPARNTISSQSPRLSLRPEVGAHSTSFDELTLEPMIKETVGQRNASAVSAVPLWTTSSCALSKHRANYNAIRANVSLGGEGLPTAQSIWNDMASLIKGCVGRKKKYTDLPARILVPRDEDQVQTDEVPPHRSTQRKCFIAKVMFLTAVGRPCWEKVKLEWFDGKFNTWHFNYVVPAARLSRNRPPGTLEIRLVNVRRPVYKKMLVENVIPSIKANWPADSTRCVVIQQGNERAHVAPWDKAVVNAYEEIDQLEALMKYYHNDKILRAAIDSHD</sequence>
<dbReference type="AlphaFoldDB" id="W4GT25"/>
<dbReference type="InterPro" id="IPR036397">
    <property type="entry name" value="RNaseH_sf"/>
</dbReference>
<reference evidence="2" key="1">
    <citation type="submission" date="2013-12" db="EMBL/GenBank/DDBJ databases">
        <title>The Genome Sequence of Aphanomyces astaci APO3.</title>
        <authorList>
            <consortium name="The Broad Institute Genomics Platform"/>
            <person name="Russ C."/>
            <person name="Tyler B."/>
            <person name="van West P."/>
            <person name="Dieguez-Uribeondo J."/>
            <person name="Young S.K."/>
            <person name="Zeng Q."/>
            <person name="Gargeya S."/>
            <person name="Fitzgerald M."/>
            <person name="Abouelleil A."/>
            <person name="Alvarado L."/>
            <person name="Chapman S.B."/>
            <person name="Gainer-Dewar J."/>
            <person name="Goldberg J."/>
            <person name="Griggs A."/>
            <person name="Gujja S."/>
            <person name="Hansen M."/>
            <person name="Howarth C."/>
            <person name="Imamovic A."/>
            <person name="Ireland A."/>
            <person name="Larimer J."/>
            <person name="McCowan C."/>
            <person name="Murphy C."/>
            <person name="Pearson M."/>
            <person name="Poon T.W."/>
            <person name="Priest M."/>
            <person name="Roberts A."/>
            <person name="Saif S."/>
            <person name="Shea T."/>
            <person name="Sykes S."/>
            <person name="Wortman J."/>
            <person name="Nusbaum C."/>
            <person name="Birren B."/>
        </authorList>
    </citation>
    <scope>NUCLEOTIDE SEQUENCE [LARGE SCALE GENOMIC DNA]</scope>
    <source>
        <strain evidence="2">APO3</strain>
    </source>
</reference>
<name>W4GT25_APHAT</name>
<dbReference type="Gene3D" id="3.30.420.10">
    <property type="entry name" value="Ribonuclease H-like superfamily/Ribonuclease H"/>
    <property type="match status" value="1"/>
</dbReference>
<feature type="compositionally biased region" description="Polar residues" evidence="1">
    <location>
        <begin position="8"/>
        <end position="18"/>
    </location>
</feature>
<accession>W4GT25</accession>
<protein>
    <submittedName>
        <fullName evidence="2">Uncharacterized protein</fullName>
    </submittedName>
</protein>
<dbReference type="GeneID" id="20807624"/>